<evidence type="ECO:0000256" key="1">
    <source>
        <dbReference type="SAM" id="MobiDB-lite"/>
    </source>
</evidence>
<organism evidence="2 3">
    <name type="scientific">Podospora didyma</name>
    <dbReference type="NCBI Taxonomy" id="330526"/>
    <lineage>
        <taxon>Eukaryota</taxon>
        <taxon>Fungi</taxon>
        <taxon>Dikarya</taxon>
        <taxon>Ascomycota</taxon>
        <taxon>Pezizomycotina</taxon>
        <taxon>Sordariomycetes</taxon>
        <taxon>Sordariomycetidae</taxon>
        <taxon>Sordariales</taxon>
        <taxon>Podosporaceae</taxon>
        <taxon>Podospora</taxon>
    </lineage>
</organism>
<protein>
    <recommendedName>
        <fullName evidence="4">C2H2-type domain-containing protein</fullName>
    </recommendedName>
</protein>
<feature type="compositionally biased region" description="Polar residues" evidence="1">
    <location>
        <begin position="167"/>
        <end position="177"/>
    </location>
</feature>
<dbReference type="PANTHER" id="PTHR38166:SF1">
    <property type="entry name" value="C2H2-TYPE DOMAIN-CONTAINING PROTEIN"/>
    <property type="match status" value="1"/>
</dbReference>
<feature type="region of interest" description="Disordered" evidence="1">
    <location>
        <begin position="479"/>
        <end position="500"/>
    </location>
</feature>
<dbReference type="PANTHER" id="PTHR38166">
    <property type="entry name" value="C2H2-TYPE DOMAIN-CONTAINING PROTEIN-RELATED"/>
    <property type="match status" value="1"/>
</dbReference>
<gene>
    <name evidence="2" type="ORF">B0H63DRAFT_540546</name>
</gene>
<dbReference type="AlphaFoldDB" id="A0AAE0NRY2"/>
<reference evidence="2" key="1">
    <citation type="journal article" date="2023" name="Mol. Phylogenet. Evol.">
        <title>Genome-scale phylogeny and comparative genomics of the fungal order Sordariales.</title>
        <authorList>
            <person name="Hensen N."/>
            <person name="Bonometti L."/>
            <person name="Westerberg I."/>
            <person name="Brannstrom I.O."/>
            <person name="Guillou S."/>
            <person name="Cros-Aarteil S."/>
            <person name="Calhoun S."/>
            <person name="Haridas S."/>
            <person name="Kuo A."/>
            <person name="Mondo S."/>
            <person name="Pangilinan J."/>
            <person name="Riley R."/>
            <person name="LaButti K."/>
            <person name="Andreopoulos B."/>
            <person name="Lipzen A."/>
            <person name="Chen C."/>
            <person name="Yan M."/>
            <person name="Daum C."/>
            <person name="Ng V."/>
            <person name="Clum A."/>
            <person name="Steindorff A."/>
            <person name="Ohm R.A."/>
            <person name="Martin F."/>
            <person name="Silar P."/>
            <person name="Natvig D.O."/>
            <person name="Lalanne C."/>
            <person name="Gautier V."/>
            <person name="Ament-Velasquez S.L."/>
            <person name="Kruys A."/>
            <person name="Hutchinson M.I."/>
            <person name="Powell A.J."/>
            <person name="Barry K."/>
            <person name="Miller A.N."/>
            <person name="Grigoriev I.V."/>
            <person name="Debuchy R."/>
            <person name="Gladieux P."/>
            <person name="Hiltunen Thoren M."/>
            <person name="Johannesson H."/>
        </authorList>
    </citation>
    <scope>NUCLEOTIDE SEQUENCE</scope>
    <source>
        <strain evidence="2">CBS 232.78</strain>
    </source>
</reference>
<evidence type="ECO:0000313" key="2">
    <source>
        <dbReference type="EMBL" id="KAK3386567.1"/>
    </source>
</evidence>
<feature type="region of interest" description="Disordered" evidence="1">
    <location>
        <begin position="162"/>
        <end position="185"/>
    </location>
</feature>
<accession>A0AAE0NRY2</accession>
<feature type="compositionally biased region" description="Basic and acidic residues" evidence="1">
    <location>
        <begin position="483"/>
        <end position="495"/>
    </location>
</feature>
<proteinExistence type="predicted"/>
<feature type="compositionally biased region" description="Basic residues" evidence="1">
    <location>
        <begin position="263"/>
        <end position="272"/>
    </location>
</feature>
<feature type="region of interest" description="Disordered" evidence="1">
    <location>
        <begin position="230"/>
        <end position="295"/>
    </location>
</feature>
<comment type="caution">
    <text evidence="2">The sequence shown here is derived from an EMBL/GenBank/DDBJ whole genome shotgun (WGS) entry which is preliminary data.</text>
</comment>
<dbReference type="Proteomes" id="UP001285441">
    <property type="component" value="Unassembled WGS sequence"/>
</dbReference>
<evidence type="ECO:0000313" key="3">
    <source>
        <dbReference type="Proteomes" id="UP001285441"/>
    </source>
</evidence>
<dbReference type="EMBL" id="JAULSW010000003">
    <property type="protein sequence ID" value="KAK3386567.1"/>
    <property type="molecule type" value="Genomic_DNA"/>
</dbReference>
<sequence>MEWEIFWERAALETISSVILSGRPSLPSASMSAFQFYTVGSSTKLIGEELAGIPSESNHKKFGAPTSAKVLASQFIKMLEFSATLDTTDPRDRVFALAALFGAFGINIPKPDYLKPTEMVFQELLGMLKTTSVWPPRQPLAPPSQYPSQGLALLVRNENLDQHPAGNRQNQTENSYSPKAIGTASGASTQQSYHAFFDHILQHHKRLLFSDILHRLAARVPHGPLICLDGEDPATTREDEQASGSQLGAVHGRSAAAKERSVAKRKRQGGPRKRGEEDNEDDEEEGDERQHKKRTADPWNRLACPYFQRDLDCPRLSTSCRGPGEHLYRVHHIHPCLRCGQIFESREALSQHLQSVQPCNLVHWRPTFNPSQGFEDPQKEKLGKKTVRTWQQIFGILFPHYSNTGFVQLLDQFHQHYVLECQRILPQRLANDSSTFHELDQGQQQQGRLEAYVLQLVSEIFDQILGSFRRELVRTPPSGVHEFAPRHARGDEHIPRPAAPLPQEEPVVQATLQSMHQLRPEDAMLDPVLAFGEYLSRVAPAGTFDQVPHNPLGDLQDVENGREGNEWTWEHLGLGSG</sequence>
<evidence type="ECO:0008006" key="4">
    <source>
        <dbReference type="Google" id="ProtNLM"/>
    </source>
</evidence>
<reference evidence="2" key="2">
    <citation type="submission" date="2023-06" db="EMBL/GenBank/DDBJ databases">
        <authorList>
            <consortium name="Lawrence Berkeley National Laboratory"/>
            <person name="Haridas S."/>
            <person name="Hensen N."/>
            <person name="Bonometti L."/>
            <person name="Westerberg I."/>
            <person name="Brannstrom I.O."/>
            <person name="Guillou S."/>
            <person name="Cros-Aarteil S."/>
            <person name="Calhoun S."/>
            <person name="Kuo A."/>
            <person name="Mondo S."/>
            <person name="Pangilinan J."/>
            <person name="Riley R."/>
            <person name="LaButti K."/>
            <person name="Andreopoulos B."/>
            <person name="Lipzen A."/>
            <person name="Chen C."/>
            <person name="Yanf M."/>
            <person name="Daum C."/>
            <person name="Ng V."/>
            <person name="Clum A."/>
            <person name="Steindorff A."/>
            <person name="Ohm R."/>
            <person name="Martin F."/>
            <person name="Silar P."/>
            <person name="Natvig D."/>
            <person name="Lalanne C."/>
            <person name="Gautier V."/>
            <person name="Ament-velasquez S.L."/>
            <person name="Kruys A."/>
            <person name="Hutchinson M.I."/>
            <person name="Powell A.J."/>
            <person name="Barry K."/>
            <person name="Miller A.N."/>
            <person name="Grigoriev I.V."/>
            <person name="Debuchy R."/>
            <person name="Gladieux P."/>
            <person name="Thoren M.H."/>
            <person name="Johannesson H."/>
        </authorList>
    </citation>
    <scope>NUCLEOTIDE SEQUENCE</scope>
    <source>
        <strain evidence="2">CBS 232.78</strain>
    </source>
</reference>
<keyword evidence="3" id="KW-1185">Reference proteome</keyword>
<name>A0AAE0NRY2_9PEZI</name>
<feature type="compositionally biased region" description="Acidic residues" evidence="1">
    <location>
        <begin position="277"/>
        <end position="287"/>
    </location>
</feature>